<evidence type="ECO:0000313" key="8">
    <source>
        <dbReference type="Proteomes" id="UP001141552"/>
    </source>
</evidence>
<dbReference type="OrthoDB" id="861279at2759"/>
<dbReference type="Pfam" id="PF00076">
    <property type="entry name" value="RRM_1"/>
    <property type="match status" value="1"/>
</dbReference>
<evidence type="ECO:0000256" key="3">
    <source>
        <dbReference type="ARBA" id="ARBA00023187"/>
    </source>
</evidence>
<dbReference type="GO" id="GO:0008380">
    <property type="term" value="P:RNA splicing"/>
    <property type="evidence" value="ECO:0007669"/>
    <property type="project" value="UniProtKB-KW"/>
</dbReference>
<evidence type="ECO:0000256" key="5">
    <source>
        <dbReference type="SAM" id="MobiDB-lite"/>
    </source>
</evidence>
<dbReference type="InterPro" id="IPR000504">
    <property type="entry name" value="RRM_dom"/>
</dbReference>
<dbReference type="GO" id="GO:0005681">
    <property type="term" value="C:spliceosomal complex"/>
    <property type="evidence" value="ECO:0007669"/>
    <property type="project" value="UniProtKB-KW"/>
</dbReference>
<keyword evidence="3" id="KW-0508">mRNA splicing</keyword>
<reference evidence="7" key="2">
    <citation type="journal article" date="2023" name="Plants (Basel)">
        <title>Annotation of the Turnera subulata (Passifloraceae) Draft Genome Reveals the S-Locus Evolved after the Divergence of Turneroideae from Passifloroideae in a Stepwise Manner.</title>
        <authorList>
            <person name="Henning P.M."/>
            <person name="Roalson E.H."/>
            <person name="Mir W."/>
            <person name="McCubbin A.G."/>
            <person name="Shore J.S."/>
        </authorList>
    </citation>
    <scope>NUCLEOTIDE SEQUENCE</scope>
    <source>
        <strain evidence="7">F60SS</strain>
    </source>
</reference>
<evidence type="ECO:0000256" key="2">
    <source>
        <dbReference type="ARBA" id="ARBA00022728"/>
    </source>
</evidence>
<keyword evidence="2" id="KW-0747">Spliceosome</keyword>
<comment type="caution">
    <text evidence="7">The sequence shown here is derived from an EMBL/GenBank/DDBJ whole genome shotgun (WGS) entry which is preliminary data.</text>
</comment>
<feature type="region of interest" description="Disordered" evidence="5">
    <location>
        <begin position="1"/>
        <end position="21"/>
    </location>
</feature>
<dbReference type="EMBL" id="JAKUCV010003547">
    <property type="protein sequence ID" value="KAJ4838452.1"/>
    <property type="molecule type" value="Genomic_DNA"/>
</dbReference>
<dbReference type="Proteomes" id="UP001141552">
    <property type="component" value="Unassembled WGS sequence"/>
</dbReference>
<evidence type="ECO:0000313" key="7">
    <source>
        <dbReference type="EMBL" id="KAJ4838452.1"/>
    </source>
</evidence>
<keyword evidence="1" id="KW-0507">mRNA processing</keyword>
<dbReference type="InterPro" id="IPR012677">
    <property type="entry name" value="Nucleotide-bd_a/b_plait_sf"/>
</dbReference>
<keyword evidence="8" id="KW-1185">Reference proteome</keyword>
<proteinExistence type="predicted"/>
<dbReference type="GO" id="GO:0003723">
    <property type="term" value="F:RNA binding"/>
    <property type="evidence" value="ECO:0007669"/>
    <property type="project" value="UniProtKB-UniRule"/>
</dbReference>
<dbReference type="PROSITE" id="PS50102">
    <property type="entry name" value="RRM"/>
    <property type="match status" value="1"/>
</dbReference>
<keyword evidence="4" id="KW-0694">RNA-binding</keyword>
<evidence type="ECO:0000256" key="1">
    <source>
        <dbReference type="ARBA" id="ARBA00022664"/>
    </source>
</evidence>
<feature type="domain" description="RRM" evidence="6">
    <location>
        <begin position="38"/>
        <end position="115"/>
    </location>
</feature>
<dbReference type="InterPro" id="IPR050907">
    <property type="entry name" value="SRSF"/>
</dbReference>
<gene>
    <name evidence="7" type="ORF">Tsubulata_041035</name>
</gene>
<dbReference type="Gene3D" id="3.30.70.330">
    <property type="match status" value="1"/>
</dbReference>
<dbReference type="SMART" id="SM00360">
    <property type="entry name" value="RRM"/>
    <property type="match status" value="1"/>
</dbReference>
<reference evidence="7" key="1">
    <citation type="submission" date="2022-02" db="EMBL/GenBank/DDBJ databases">
        <authorList>
            <person name="Henning P.M."/>
            <person name="McCubbin A.G."/>
            <person name="Shore J.S."/>
        </authorList>
    </citation>
    <scope>NUCLEOTIDE SEQUENCE</scope>
    <source>
        <strain evidence="7">F60SS</strain>
        <tissue evidence="7">Leaves</tissue>
    </source>
</reference>
<sequence length="239" mass="27037">MNSSTGRQPSPPDHRPTPYFSKWSRDQVQRAMVNREVVILYVENLPESGKPVDIHRVLSKYGEVIDVYVPQKSSREGTRFGFVRFRGVRDIQRLLSDVNHVQVEKGSVRANIAKERGRIVRDREKQPRRIVSVPRTMTGGGSRVSEWKSYAHVVQGSGQMRVDEGYEPQEVGITIVSMSETLQWLSRSAVGVLRNPASMDSVLLVWVLHGMREVAVTDMGGDKVLVSFPSKECMDLFLQ</sequence>
<evidence type="ECO:0000259" key="6">
    <source>
        <dbReference type="PROSITE" id="PS50102"/>
    </source>
</evidence>
<dbReference type="InterPro" id="IPR035979">
    <property type="entry name" value="RBD_domain_sf"/>
</dbReference>
<name>A0A9Q0FVT7_9ROSI</name>
<dbReference type="GO" id="GO:0006397">
    <property type="term" value="P:mRNA processing"/>
    <property type="evidence" value="ECO:0007669"/>
    <property type="project" value="UniProtKB-KW"/>
</dbReference>
<evidence type="ECO:0000256" key="4">
    <source>
        <dbReference type="PROSITE-ProRule" id="PRU00176"/>
    </source>
</evidence>
<organism evidence="7 8">
    <name type="scientific">Turnera subulata</name>
    <dbReference type="NCBI Taxonomy" id="218843"/>
    <lineage>
        <taxon>Eukaryota</taxon>
        <taxon>Viridiplantae</taxon>
        <taxon>Streptophyta</taxon>
        <taxon>Embryophyta</taxon>
        <taxon>Tracheophyta</taxon>
        <taxon>Spermatophyta</taxon>
        <taxon>Magnoliopsida</taxon>
        <taxon>eudicotyledons</taxon>
        <taxon>Gunneridae</taxon>
        <taxon>Pentapetalae</taxon>
        <taxon>rosids</taxon>
        <taxon>fabids</taxon>
        <taxon>Malpighiales</taxon>
        <taxon>Passifloraceae</taxon>
        <taxon>Turnera</taxon>
    </lineage>
</organism>
<dbReference type="SUPFAM" id="SSF54928">
    <property type="entry name" value="RNA-binding domain, RBD"/>
    <property type="match status" value="1"/>
</dbReference>
<dbReference type="PANTHER" id="PTHR23147">
    <property type="entry name" value="SERINE/ARGININE RICH SPLICING FACTOR"/>
    <property type="match status" value="1"/>
</dbReference>
<dbReference type="AlphaFoldDB" id="A0A9Q0FVT7"/>
<protein>
    <recommendedName>
        <fullName evidence="6">RRM domain-containing protein</fullName>
    </recommendedName>
</protein>
<dbReference type="CDD" id="cd00590">
    <property type="entry name" value="RRM_SF"/>
    <property type="match status" value="1"/>
</dbReference>
<accession>A0A9Q0FVT7</accession>